<sequence length="395" mass="44035">MLAANTIDRAWLGQRVVTLVAFDLKGAFNGVNKTSLDTRLQFKGIPAVARRWIASFMSGRQANIGFDDYRTVVQLDNAGLAQGSPLLPILVAFFNVIWSTNLSISTAVHQLSSTIISAERGKNNAKARSARTAIPSSTTTKLLGAVFDHELRWKNHVQQVVTYAPFSEQHSSVLSAFWAVPTSPLDVEAHVLPTHLRLRHRAQNTITRLHTLPRKHPIWALRAQRRRNNVRSRARFPLAEALKTLNLERLHDLEVIDPTPLPPWRTEAFSEIEIEPDREIAMERAEAVQVGPMGRWSVHAAELIGILYAINIINKIALQSRRSTGVRLRSTTILSDSMSALQAIQNPRNKSAQRIIHATLQAARNAKTHGIAVRLQWMPGHCEVPGNDIADQLAK</sequence>
<protein>
    <recommendedName>
        <fullName evidence="1">RNase H type-1 domain-containing protein</fullName>
    </recommendedName>
</protein>
<reference evidence="2 3" key="1">
    <citation type="submission" date="2019-03" db="EMBL/GenBank/DDBJ databases">
        <title>The genome sequence of a newly discovered highly antifungal drug resistant Aspergillus species, Aspergillus tanneri NIH 1004.</title>
        <authorList>
            <person name="Mounaud S."/>
            <person name="Singh I."/>
            <person name="Joardar V."/>
            <person name="Pakala S."/>
            <person name="Pakala S."/>
            <person name="Venepally P."/>
            <person name="Hoover J."/>
            <person name="Nierman W."/>
            <person name="Chung J."/>
            <person name="Losada L."/>
        </authorList>
    </citation>
    <scope>NUCLEOTIDE SEQUENCE [LARGE SCALE GENOMIC DNA]</scope>
    <source>
        <strain evidence="2 3">NIH1004</strain>
    </source>
</reference>
<dbReference type="GO" id="GO:0004523">
    <property type="term" value="F:RNA-DNA hybrid ribonuclease activity"/>
    <property type="evidence" value="ECO:0007669"/>
    <property type="project" value="InterPro"/>
</dbReference>
<organism evidence="2 3">
    <name type="scientific">Aspergillus tanneri</name>
    <dbReference type="NCBI Taxonomy" id="1220188"/>
    <lineage>
        <taxon>Eukaryota</taxon>
        <taxon>Fungi</taxon>
        <taxon>Dikarya</taxon>
        <taxon>Ascomycota</taxon>
        <taxon>Pezizomycotina</taxon>
        <taxon>Eurotiomycetes</taxon>
        <taxon>Eurotiomycetidae</taxon>
        <taxon>Eurotiales</taxon>
        <taxon>Aspergillaceae</taxon>
        <taxon>Aspergillus</taxon>
        <taxon>Aspergillus subgen. Circumdati</taxon>
    </lineage>
</organism>
<dbReference type="CDD" id="cd09276">
    <property type="entry name" value="Rnase_HI_RT_non_LTR"/>
    <property type="match status" value="1"/>
</dbReference>
<evidence type="ECO:0000259" key="1">
    <source>
        <dbReference type="PROSITE" id="PS50879"/>
    </source>
</evidence>
<feature type="domain" description="RNase H type-1" evidence="1">
    <location>
        <begin position="258"/>
        <end position="395"/>
    </location>
</feature>
<dbReference type="InterPro" id="IPR036397">
    <property type="entry name" value="RNaseH_sf"/>
</dbReference>
<proteinExistence type="predicted"/>
<evidence type="ECO:0000313" key="3">
    <source>
        <dbReference type="Proteomes" id="UP000308092"/>
    </source>
</evidence>
<dbReference type="GO" id="GO:0003676">
    <property type="term" value="F:nucleic acid binding"/>
    <property type="evidence" value="ECO:0007669"/>
    <property type="project" value="InterPro"/>
</dbReference>
<dbReference type="AlphaFoldDB" id="A0A4S3JI28"/>
<dbReference type="Proteomes" id="UP000308092">
    <property type="component" value="Unassembled WGS sequence"/>
</dbReference>
<evidence type="ECO:0000313" key="2">
    <source>
        <dbReference type="EMBL" id="THC94138.1"/>
    </source>
</evidence>
<dbReference type="VEuPathDB" id="FungiDB:EYZ11_006387"/>
<gene>
    <name evidence="2" type="ORF">EYZ11_006387</name>
</gene>
<keyword evidence="3" id="KW-1185">Reference proteome</keyword>
<comment type="caution">
    <text evidence="2">The sequence shown here is derived from an EMBL/GenBank/DDBJ whole genome shotgun (WGS) entry which is preliminary data.</text>
</comment>
<name>A0A4S3JI28_9EURO</name>
<dbReference type="SUPFAM" id="SSF53098">
    <property type="entry name" value="Ribonuclease H-like"/>
    <property type="match status" value="1"/>
</dbReference>
<dbReference type="STRING" id="1220188.A0A4S3JI28"/>
<dbReference type="InterPro" id="IPR002156">
    <property type="entry name" value="RNaseH_domain"/>
</dbReference>
<dbReference type="InterPro" id="IPR012337">
    <property type="entry name" value="RNaseH-like_sf"/>
</dbReference>
<accession>A0A4S3JI28</accession>
<dbReference type="EMBL" id="SOSA01000224">
    <property type="protein sequence ID" value="THC94138.1"/>
    <property type="molecule type" value="Genomic_DNA"/>
</dbReference>
<dbReference type="PROSITE" id="PS50879">
    <property type="entry name" value="RNASE_H_1"/>
    <property type="match status" value="1"/>
</dbReference>
<dbReference type="Gene3D" id="3.30.420.10">
    <property type="entry name" value="Ribonuclease H-like superfamily/Ribonuclease H"/>
    <property type="match status" value="1"/>
</dbReference>